<keyword evidence="1" id="KW-0472">Membrane</keyword>
<organism evidence="2 3">
    <name type="scientific">Reticulomyxa filosa</name>
    <dbReference type="NCBI Taxonomy" id="46433"/>
    <lineage>
        <taxon>Eukaryota</taxon>
        <taxon>Sar</taxon>
        <taxon>Rhizaria</taxon>
        <taxon>Retaria</taxon>
        <taxon>Foraminifera</taxon>
        <taxon>Monothalamids</taxon>
        <taxon>Reticulomyxidae</taxon>
        <taxon>Reticulomyxa</taxon>
    </lineage>
</organism>
<accession>X6N9U5</accession>
<sequence length="143" mass="16833">MSPLAIIKSYLVQINKSFYVFYFHSLCLHFIILTFLISVDFFSTSFKFFLFLLLSDLLIYSFSFSKYLPTCNNIILNFVKIFISLISLLYHFMSLQQHIHHVANVFLRGQPKATIAFNVTTSLIYCFLFFFGSLIKQYNDNLK</sequence>
<protein>
    <submittedName>
        <fullName evidence="2">Uncharacterized protein</fullName>
    </submittedName>
</protein>
<proteinExistence type="predicted"/>
<gene>
    <name evidence="2" type="ORF">RFI_14514</name>
</gene>
<evidence type="ECO:0000313" key="3">
    <source>
        <dbReference type="Proteomes" id="UP000023152"/>
    </source>
</evidence>
<dbReference type="Proteomes" id="UP000023152">
    <property type="component" value="Unassembled WGS sequence"/>
</dbReference>
<feature type="transmembrane region" description="Helical" evidence="1">
    <location>
        <begin position="20"/>
        <end position="39"/>
    </location>
</feature>
<reference evidence="2 3" key="1">
    <citation type="journal article" date="2013" name="Curr. Biol.">
        <title>The Genome of the Foraminiferan Reticulomyxa filosa.</title>
        <authorList>
            <person name="Glockner G."/>
            <person name="Hulsmann N."/>
            <person name="Schleicher M."/>
            <person name="Noegel A.A."/>
            <person name="Eichinger L."/>
            <person name="Gallinger C."/>
            <person name="Pawlowski J."/>
            <person name="Sierra R."/>
            <person name="Euteneuer U."/>
            <person name="Pillet L."/>
            <person name="Moustafa A."/>
            <person name="Platzer M."/>
            <person name="Groth M."/>
            <person name="Szafranski K."/>
            <person name="Schliwa M."/>
        </authorList>
    </citation>
    <scope>NUCLEOTIDE SEQUENCE [LARGE SCALE GENOMIC DNA]</scope>
</reference>
<keyword evidence="1" id="KW-1133">Transmembrane helix</keyword>
<evidence type="ECO:0000313" key="2">
    <source>
        <dbReference type="EMBL" id="ETO22683.1"/>
    </source>
</evidence>
<keyword evidence="1" id="KW-0812">Transmembrane</keyword>
<keyword evidence="3" id="KW-1185">Reference proteome</keyword>
<feature type="transmembrane region" description="Helical" evidence="1">
    <location>
        <begin position="74"/>
        <end position="93"/>
    </location>
</feature>
<name>X6N9U5_RETFI</name>
<feature type="transmembrane region" description="Helical" evidence="1">
    <location>
        <begin position="45"/>
        <end position="62"/>
    </location>
</feature>
<comment type="caution">
    <text evidence="2">The sequence shown here is derived from an EMBL/GenBank/DDBJ whole genome shotgun (WGS) entry which is preliminary data.</text>
</comment>
<dbReference type="AlphaFoldDB" id="X6N9U5"/>
<dbReference type="EMBL" id="ASPP01010552">
    <property type="protein sequence ID" value="ETO22683.1"/>
    <property type="molecule type" value="Genomic_DNA"/>
</dbReference>
<feature type="transmembrane region" description="Helical" evidence="1">
    <location>
        <begin position="113"/>
        <end position="135"/>
    </location>
</feature>
<evidence type="ECO:0000256" key="1">
    <source>
        <dbReference type="SAM" id="Phobius"/>
    </source>
</evidence>